<evidence type="ECO:0008006" key="4">
    <source>
        <dbReference type="Google" id="ProtNLM"/>
    </source>
</evidence>
<evidence type="ECO:0000313" key="3">
    <source>
        <dbReference type="Proteomes" id="UP000030681"/>
    </source>
</evidence>
<feature type="chain" id="PRO_5001758142" description="Fam-a protein" evidence="1">
    <location>
        <begin position="20"/>
        <end position="264"/>
    </location>
</feature>
<feature type="signal peptide" evidence="1">
    <location>
        <begin position="1"/>
        <end position="19"/>
    </location>
</feature>
<proteinExistence type="predicted"/>
<dbReference type="InterPro" id="IPR006486">
    <property type="entry name" value="PYST_A"/>
</dbReference>
<sequence>MNKFYIQIALFILSTFAYGNNETLATDPTPGTAAKPSRFTTSEEIYEKNKHLICKSPTEPIIAAEVMNEAVKHLEYYATTKGGYEQYLQNSNDSISYYIKKFDNETNILKVHLNIYDSSQYNYIINRTWDPNSPNIFNKGAAKIIYMYNPNLMLIRQFCKKYSKDYQKYFYALVSKTEISKDKTIIAITSVNVNDKNPSNIEYNNPILENVNSFRISVRRKDYIKNKKYIKIFVNLAGYLIEKKGDDLEITYIESVSDIQILII</sequence>
<dbReference type="SUPFAM" id="SSF55961">
    <property type="entry name" value="Bet v1-like"/>
    <property type="match status" value="1"/>
</dbReference>
<name>A0A081IBU7_PLAVN</name>
<dbReference type="KEGG" id="pvv:PVVCY_0400080"/>
<evidence type="ECO:0000256" key="1">
    <source>
        <dbReference type="SAM" id="SignalP"/>
    </source>
</evidence>
<dbReference type="RefSeq" id="XP_008626053.2">
    <property type="nucleotide sequence ID" value="XM_008627831.2"/>
</dbReference>
<accession>A0A081IBU7</accession>
<gene>
    <name evidence="2" type="ORF">YYE_04190</name>
</gene>
<dbReference type="EMBL" id="KL446953">
    <property type="protein sequence ID" value="KEG01155.1"/>
    <property type="molecule type" value="Genomic_DNA"/>
</dbReference>
<dbReference type="NCBIfam" id="TIGR01599">
    <property type="entry name" value="PYST-A"/>
    <property type="match status" value="1"/>
</dbReference>
<keyword evidence="1" id="KW-0732">Signal</keyword>
<dbReference type="AlphaFoldDB" id="A0A081IBU7"/>
<protein>
    <recommendedName>
        <fullName evidence="4">Fam-a protein</fullName>
    </recommendedName>
</protein>
<dbReference type="OrthoDB" id="372292at2759"/>
<reference evidence="2 3" key="1">
    <citation type="submission" date="2013-02" db="EMBL/GenBank/DDBJ databases">
        <title>The Genome Sequence of Plasmodium vinckei vinckei.</title>
        <authorList>
            <consortium name="The Broad Institute Genome Sequencing Platform"/>
            <consortium name="The Broad Institute Genome Sequencing Center for Infectious Disease"/>
            <person name="Neafsey D."/>
            <person name="Cheeseman I."/>
            <person name="Volkman S."/>
            <person name="Adams J."/>
            <person name="Walker B."/>
            <person name="Young S.K."/>
            <person name="Zeng Q."/>
            <person name="Gargeya S."/>
            <person name="Fitzgerald M."/>
            <person name="Haas B."/>
            <person name="Abouelleil A."/>
            <person name="Alvarado L."/>
            <person name="Arachchi H.M."/>
            <person name="Berlin A.M."/>
            <person name="Chapman S.B."/>
            <person name="Dewar J."/>
            <person name="Goldberg J."/>
            <person name="Griggs A."/>
            <person name="Gujja S."/>
            <person name="Hansen M."/>
            <person name="Howarth C."/>
            <person name="Imamovic A."/>
            <person name="Larimer J."/>
            <person name="McCowan C."/>
            <person name="Murphy C."/>
            <person name="Neiman D."/>
            <person name="Pearson M."/>
            <person name="Priest M."/>
            <person name="Roberts A."/>
            <person name="Saif S."/>
            <person name="Shea T."/>
            <person name="Sisk P."/>
            <person name="Sykes S."/>
            <person name="Wortman J."/>
            <person name="Nusbaum C."/>
            <person name="Birren B."/>
        </authorList>
    </citation>
    <scope>NUCLEOTIDE SEQUENCE [LARGE SCALE GENOMIC DNA]</scope>
    <source>
        <strain evidence="3">vinckei</strain>
    </source>
</reference>
<dbReference type="GeneID" id="19962396"/>
<evidence type="ECO:0000313" key="2">
    <source>
        <dbReference type="EMBL" id="KEG01155.1"/>
    </source>
</evidence>
<dbReference type="Proteomes" id="UP000030681">
    <property type="component" value="Unassembled WGS sequence"/>
</dbReference>
<organism evidence="2 3">
    <name type="scientific">Plasmodium vinckei vinckei</name>
    <dbReference type="NCBI Taxonomy" id="54757"/>
    <lineage>
        <taxon>Eukaryota</taxon>
        <taxon>Sar</taxon>
        <taxon>Alveolata</taxon>
        <taxon>Apicomplexa</taxon>
        <taxon>Aconoidasida</taxon>
        <taxon>Haemosporida</taxon>
        <taxon>Plasmodiidae</taxon>
        <taxon>Plasmodium</taxon>
        <taxon>Plasmodium (Vinckeia)</taxon>
    </lineage>
</organism>